<dbReference type="EMBL" id="CM056742">
    <property type="protein sequence ID" value="KAJ8680761.1"/>
    <property type="molecule type" value="Genomic_DNA"/>
</dbReference>
<proteinExistence type="predicted"/>
<sequence length="1275" mass="148217">MTSSLKRKNKSTSFDSPTKKLRREFCGESQVYEKGDTSEGNDSVQCIQSKRCYPSRFVSFMYKLHLSILCLLRKLQCDNKYSSLSISFGDREINEFKDIVIRHQQKSMHVRVVDDHFMNYDITYSKLFREHQIFSLSVLFNSFVKYSIHKPFKFLNSVQHLIIYTNLKLDLGKSSELNYDRKKEFYPFKFEKVPIGELGVLQSILLNEITCNINCYRFSQDEETMRNLFPKLKLTHTMQKAVNDRKFADTFIDKIKEKFFNKLVFFTNQPCREELKSIISYELAKTNLNYFKLQEKVLCSIFPRPLFMYELNFLVSVLHSIVLGKPMLLNYESNDSYSYILVTFKKKVSIVKIFLESERISHNQMFPQIAQERTSNMNLNKQFIHFIDEFRKNENIKFFIIYTNTQLDLTNNNTLRGSKLRDPIQVHSIDTSKRRFKILHQLNGIDENSLYQISQNESIFNLLIFPKDEDDPFTDCQILEMKRKFLHKLILATNQPSQSQIKNIVENKISLDNEYSYDYELLQELALRWTESYKLGSITQNKAQQILYDIKNNISTYQKLQKTDIAAEIRFTNSVTGREGSLAFKSFLQYIVSGRGKKHLEDFRRSGLELNSVSGILHRAGCQGIVTLDKLHELLYDDIGRESHYLQTLRRNRLKLSTVSSFLNEAGPCAADALKNLFHLWFDQQGNKTKYLSTLEREKISLIHFSSMLHGGGRDVANSFKDLFNVLFDEQGNKKKYLILLEEKGLDLVNFSTILHCAGRNAAKAFVELYDVLFDSNGEKSFYLRILEENGINLDLLCPLLNGSGPHAGSRFKSVFHLFFDKEGNKSHYLINMEKKNISLVYLNSVLSGARSHVIEAFKDLYHVWFDDQGNETHYLRVLEENGIDLHRITTILFGSGARAAQAFKNLYHLLFDENGQKSVYLRTLLKNGISLTTMGYMLTGTKTHASHTYKVLHRILFDDQGNKSERLEHLEKAGINLSSIALFLKTAKSNIESAFDDLYKLWFNEDALKTRYVRILENNGLTISRMATILHASGCDAAKAYKSLFECWFEDDDSKTKFLKIFEENGLNLRKIATLLYKVGKNSSQVFMEIYNLWFDEEGNKVRELTILEQEGVSLIKVKTLFRGLGTQIRICFNNFFDFWMHKDGTPTNLYSTFKKNNLDLKRLLKLFKTLKPNSLEVIDELYHMWFTPEGVKTEYTSTLEKNEVELSQIIEILRKTSDKAPKIFIETYNLWFDSLGNKTQHLIDLENKGMSLKIVAETLAGSGKSVVDKFMDL</sequence>
<keyword evidence="2" id="KW-1185">Reference proteome</keyword>
<protein>
    <submittedName>
        <fullName evidence="1">Uncharacterized protein</fullName>
    </submittedName>
</protein>
<comment type="caution">
    <text evidence="1">The sequence shown here is derived from an EMBL/GenBank/DDBJ whole genome shotgun (WGS) entry which is preliminary data.</text>
</comment>
<evidence type="ECO:0000313" key="1">
    <source>
        <dbReference type="EMBL" id="KAJ8680761.1"/>
    </source>
</evidence>
<accession>A0ACC2PCN5</accession>
<evidence type="ECO:0000313" key="2">
    <source>
        <dbReference type="Proteomes" id="UP001239111"/>
    </source>
</evidence>
<name>A0ACC2PCN5_9HYME</name>
<dbReference type="Proteomes" id="UP001239111">
    <property type="component" value="Chromosome 2"/>
</dbReference>
<reference evidence="1" key="1">
    <citation type="submission" date="2023-04" db="EMBL/GenBank/DDBJ databases">
        <title>A chromosome-level genome assembly of the parasitoid wasp Eretmocerus hayati.</title>
        <authorList>
            <person name="Zhong Y."/>
            <person name="Liu S."/>
            <person name="Liu Y."/>
        </authorList>
    </citation>
    <scope>NUCLEOTIDE SEQUENCE</scope>
    <source>
        <strain evidence="1">ZJU_SS_LIU_2023</strain>
    </source>
</reference>
<organism evidence="1 2">
    <name type="scientific">Eretmocerus hayati</name>
    <dbReference type="NCBI Taxonomy" id="131215"/>
    <lineage>
        <taxon>Eukaryota</taxon>
        <taxon>Metazoa</taxon>
        <taxon>Ecdysozoa</taxon>
        <taxon>Arthropoda</taxon>
        <taxon>Hexapoda</taxon>
        <taxon>Insecta</taxon>
        <taxon>Pterygota</taxon>
        <taxon>Neoptera</taxon>
        <taxon>Endopterygota</taxon>
        <taxon>Hymenoptera</taxon>
        <taxon>Apocrita</taxon>
        <taxon>Proctotrupomorpha</taxon>
        <taxon>Chalcidoidea</taxon>
        <taxon>Aphelinidae</taxon>
        <taxon>Aphelininae</taxon>
        <taxon>Eretmocerus</taxon>
    </lineage>
</organism>
<gene>
    <name evidence="1" type="ORF">QAD02_016548</name>
</gene>